<dbReference type="InterPro" id="IPR026039">
    <property type="entry name" value="YfgM"/>
</dbReference>
<dbReference type="SUPFAM" id="SSF48452">
    <property type="entry name" value="TPR-like"/>
    <property type="match status" value="1"/>
</dbReference>
<comment type="similarity">
    <text evidence="7">Belongs to the YfgM family.</text>
</comment>
<gene>
    <name evidence="11" type="ORF">SAMN04487959_102196</name>
</gene>
<dbReference type="RefSeq" id="WP_092843424.1">
    <property type="nucleotide sequence ID" value="NZ_FOPY01000002.1"/>
</dbReference>
<evidence type="ECO:0000256" key="5">
    <source>
        <dbReference type="ARBA" id="ARBA00023136"/>
    </source>
</evidence>
<keyword evidence="6" id="KW-0143">Chaperone</keyword>
<dbReference type="PIRSF" id="PIRSF006170">
    <property type="entry name" value="YfgM"/>
    <property type="match status" value="1"/>
</dbReference>
<evidence type="ECO:0000256" key="7">
    <source>
        <dbReference type="ARBA" id="ARBA00024197"/>
    </source>
</evidence>
<dbReference type="PANTHER" id="PTHR38035:SF1">
    <property type="entry name" value="ANCILLARY SECYEG TRANSLOCON SUBUNIT"/>
    <property type="match status" value="1"/>
</dbReference>
<feature type="transmembrane region" description="Helical" evidence="9">
    <location>
        <begin position="20"/>
        <end position="39"/>
    </location>
</feature>
<dbReference type="Proteomes" id="UP000199040">
    <property type="component" value="Unassembled WGS sequence"/>
</dbReference>
<evidence type="ECO:0000259" key="10">
    <source>
        <dbReference type="Pfam" id="PF09976"/>
    </source>
</evidence>
<dbReference type="PANTHER" id="PTHR38035">
    <property type="entry name" value="UPF0070 PROTEIN YFGM"/>
    <property type="match status" value="1"/>
</dbReference>
<dbReference type="STRING" id="442341.SAMN04487959_102196"/>
<dbReference type="Pfam" id="PF09976">
    <property type="entry name" value="TPR_21"/>
    <property type="match status" value="1"/>
</dbReference>
<dbReference type="GO" id="GO:0005886">
    <property type="term" value="C:plasma membrane"/>
    <property type="evidence" value="ECO:0007669"/>
    <property type="project" value="UniProtKB-SubCell"/>
</dbReference>
<keyword evidence="2" id="KW-1003">Cell membrane</keyword>
<evidence type="ECO:0000256" key="6">
    <source>
        <dbReference type="ARBA" id="ARBA00023186"/>
    </source>
</evidence>
<evidence type="ECO:0000256" key="9">
    <source>
        <dbReference type="SAM" id="Phobius"/>
    </source>
</evidence>
<protein>
    <recommendedName>
        <fullName evidence="8">Ancillary SecYEG translocon subunit</fullName>
    </recommendedName>
</protein>
<sequence>MAELQTEEEQLEAIKRWWKANGTSLIAGVVIAAAGVFGWKAWQSYQANQAEAASMRYQQLLSLAGQDELEADAMAQAQQLIGEIQDEHGGTLYADLSALLQARLAIADGNHAAAMDALQGLIERTERPYLQGLARLRLARVQLADGNPDKALATLEAGVPDALSAQQANTRGDILVALGREDEARDAYRNALRLVQEGGQPVPGVQLKLDNLGAEDATL</sequence>
<evidence type="ECO:0000313" key="11">
    <source>
        <dbReference type="EMBL" id="SFH29786.1"/>
    </source>
</evidence>
<dbReference type="AlphaFoldDB" id="A0A1I2YX94"/>
<dbReference type="EMBL" id="FOPY01000002">
    <property type="protein sequence ID" value="SFH29786.1"/>
    <property type="molecule type" value="Genomic_DNA"/>
</dbReference>
<accession>A0A1I2YX94</accession>
<evidence type="ECO:0000256" key="2">
    <source>
        <dbReference type="ARBA" id="ARBA00022475"/>
    </source>
</evidence>
<evidence type="ECO:0000256" key="8">
    <source>
        <dbReference type="ARBA" id="ARBA00024235"/>
    </source>
</evidence>
<evidence type="ECO:0000256" key="1">
    <source>
        <dbReference type="ARBA" id="ARBA00004401"/>
    </source>
</evidence>
<evidence type="ECO:0000313" key="12">
    <source>
        <dbReference type="Proteomes" id="UP000199040"/>
    </source>
</evidence>
<reference evidence="11 12" key="1">
    <citation type="submission" date="2016-10" db="EMBL/GenBank/DDBJ databases">
        <authorList>
            <person name="de Groot N.N."/>
        </authorList>
    </citation>
    <scope>NUCLEOTIDE SEQUENCE [LARGE SCALE GENOMIC DNA]</scope>
    <source>
        <strain evidence="11 12">CGMCC 1.6848</strain>
    </source>
</reference>
<name>A0A1I2YX94_9GAMM</name>
<dbReference type="InterPro" id="IPR011990">
    <property type="entry name" value="TPR-like_helical_dom_sf"/>
</dbReference>
<dbReference type="Gene3D" id="1.25.40.10">
    <property type="entry name" value="Tetratricopeptide repeat domain"/>
    <property type="match status" value="1"/>
</dbReference>
<keyword evidence="3 9" id="KW-0812">Transmembrane</keyword>
<keyword evidence="4 9" id="KW-1133">Transmembrane helix</keyword>
<evidence type="ECO:0000256" key="3">
    <source>
        <dbReference type="ARBA" id="ARBA00022692"/>
    </source>
</evidence>
<feature type="domain" description="Ancillary SecYEG translocon subunit/Cell division coordinator CpoB TPR" evidence="10">
    <location>
        <begin position="15"/>
        <end position="213"/>
    </location>
</feature>
<dbReference type="GO" id="GO:0044877">
    <property type="term" value="F:protein-containing complex binding"/>
    <property type="evidence" value="ECO:0007669"/>
    <property type="project" value="InterPro"/>
</dbReference>
<dbReference type="InterPro" id="IPR018704">
    <property type="entry name" value="SecYEG/CpoB_TPR"/>
</dbReference>
<comment type="subcellular location">
    <subcellularLocation>
        <location evidence="1">Cell membrane</location>
        <topology evidence="1">Single-pass type II membrane protein</topology>
    </subcellularLocation>
</comment>
<proteinExistence type="inferred from homology"/>
<organism evidence="11 12">
    <name type="scientific">Modicisalibacter xianhensis</name>
    <dbReference type="NCBI Taxonomy" id="442341"/>
    <lineage>
        <taxon>Bacteria</taxon>
        <taxon>Pseudomonadati</taxon>
        <taxon>Pseudomonadota</taxon>
        <taxon>Gammaproteobacteria</taxon>
        <taxon>Oceanospirillales</taxon>
        <taxon>Halomonadaceae</taxon>
        <taxon>Modicisalibacter</taxon>
    </lineage>
</organism>
<evidence type="ECO:0000256" key="4">
    <source>
        <dbReference type="ARBA" id="ARBA00022989"/>
    </source>
</evidence>
<keyword evidence="12" id="KW-1185">Reference proteome</keyword>
<keyword evidence="5 9" id="KW-0472">Membrane</keyword>